<evidence type="ECO:0000313" key="1">
    <source>
        <dbReference type="EMBL" id="MPY53980.1"/>
    </source>
</evidence>
<organism evidence="1 2">
    <name type="scientific">Streptomyces acidicola</name>
    <dbReference type="NCBI Taxonomy" id="2596892"/>
    <lineage>
        <taxon>Bacteria</taxon>
        <taxon>Bacillati</taxon>
        <taxon>Actinomycetota</taxon>
        <taxon>Actinomycetes</taxon>
        <taxon>Kitasatosporales</taxon>
        <taxon>Streptomycetaceae</taxon>
        <taxon>Streptomyces</taxon>
    </lineage>
</organism>
<comment type="caution">
    <text evidence="1">The sequence shown here is derived from an EMBL/GenBank/DDBJ whole genome shotgun (WGS) entry which is preliminary data.</text>
</comment>
<protein>
    <submittedName>
        <fullName evidence="1">Uncharacterized protein</fullName>
    </submittedName>
</protein>
<dbReference type="EMBL" id="VMNX01000233">
    <property type="protein sequence ID" value="MPY53980.1"/>
    <property type="molecule type" value="Genomic_DNA"/>
</dbReference>
<reference evidence="1 2" key="1">
    <citation type="submission" date="2019-09" db="EMBL/GenBank/DDBJ databases">
        <authorList>
            <person name="Duangmal K."/>
            <person name="Teo W.F.A."/>
            <person name="Lipun K."/>
        </authorList>
    </citation>
    <scope>NUCLEOTIDE SEQUENCE [LARGE SCALE GENOMIC DNA]</scope>
    <source>
        <strain evidence="1 2">K1PN6</strain>
    </source>
</reference>
<dbReference type="InterPro" id="IPR045592">
    <property type="entry name" value="DUF6461"/>
</dbReference>
<dbReference type="Pfam" id="PF20062">
    <property type="entry name" value="DUF6461"/>
    <property type="match status" value="1"/>
</dbReference>
<accession>A0A5N8X322</accession>
<proteinExistence type="predicted"/>
<name>A0A5N8X322_9ACTN</name>
<dbReference type="Proteomes" id="UP000373149">
    <property type="component" value="Unassembled WGS sequence"/>
</dbReference>
<dbReference type="AlphaFoldDB" id="A0A5N8X322"/>
<dbReference type="RefSeq" id="WP_152868187.1">
    <property type="nucleotide sequence ID" value="NZ_VMNX01000233.1"/>
</dbReference>
<gene>
    <name evidence="1" type="ORF">FPZ41_37630</name>
</gene>
<keyword evidence="2" id="KW-1185">Reference proteome</keyword>
<sequence>MDLFAWYREFGAACFTLAPTTPQNLLTALGVTTSPEPVGDLVKELRDHHEYAWSMENIDVPEDQETPLIAAAALDGEWSVAIEVDGMTGYVGCTRPMLQSLSQSFGRACSCYYDTGNAQVFTSTEGAGPVGVNTLSGLRDATLSPEQEQALTDAGFARGGFRTLAPRLQQMRDIERLDVALNALTGHHLADCINAADWIAGQTHSR</sequence>
<evidence type="ECO:0000313" key="2">
    <source>
        <dbReference type="Proteomes" id="UP000373149"/>
    </source>
</evidence>